<name>A0AAD7TGZ7_9APHY</name>
<feature type="compositionally biased region" description="Polar residues" evidence="1">
    <location>
        <begin position="1926"/>
        <end position="1943"/>
    </location>
</feature>
<keyword evidence="3" id="KW-1185">Reference proteome</keyword>
<feature type="compositionally biased region" description="Low complexity" evidence="1">
    <location>
        <begin position="1715"/>
        <end position="1724"/>
    </location>
</feature>
<dbReference type="Proteomes" id="UP001215151">
    <property type="component" value="Unassembled WGS sequence"/>
</dbReference>
<accession>A0AAD7TGZ7</accession>
<feature type="region of interest" description="Disordered" evidence="1">
    <location>
        <begin position="1791"/>
        <end position="1977"/>
    </location>
</feature>
<feature type="compositionally biased region" description="Basic and acidic residues" evidence="1">
    <location>
        <begin position="1729"/>
        <end position="1750"/>
    </location>
</feature>
<feature type="compositionally biased region" description="Basic and acidic residues" evidence="1">
    <location>
        <begin position="1593"/>
        <end position="1623"/>
    </location>
</feature>
<sequence>MPPHNAGTGGANTRGKEAAVPPKKVKPRPAAHPATNEQDDAETNTPGPDAVQDETARVLASRGSAQTRRMEREVRDLFLGYALVNFLEPGPVEFHWGKYNNRAIDKSHVKSLLDDFRTADGIDTFRDPFPCLVDEAWVHPTSLAQSLDDHSAIKTIVWTASTHLGRVEVLGGRHRTQALNEYAAILKKKLAAETTKLEKAEAKAKGRSSDKLDQLRAVVGQLEEDVRTTGFMVAALYKRAGFQQTHGEYLSMNETKPLLGMTAAERLFGWASQAALRAQETGVTGGPRSPGWSEEVVQQLWTPDERKKNHRQIRILSSPFLYPFIQAIKPFPALCDGNSVNIKYFNDLLTPATAGFGQFWVQAIVTKAREMCFVASAVQGWPRLDHDNTADPDLAYKADTVKRYMGWLQYRRHEYLERRDKLQPGVPNPGRQVPPNRLRGMLGDYYELFDEFAAAHHAEDIWPVALFDEIDDIYKDVIRNRWHLLGGVTQDDTNTQTKTDDDDDDDDDDEEEEEDPQQRQVRAARRAKRQERLKKLQEQERLANPRTWDEAIQAYYVRVDDAVKKQWARARQRTNEPAHKKISDCLQQIDARWMWMKNVWLSDPYGAPLPLPTSSLIADLFAHLSEVREAVKFICRTVQPMADPIVAAKGASSYDHSAALWDYLEHNEHIEYPKTLQEELPSWILSMMPEIKILEALLDRSNLINNKTLWTSPWSTWHKMHPRTLGPGQFLKTFNPVFQSWQGDFAPHIDKISEHLFSHYELHRKSTKAASAKKPTRASSKATGTAGASTANLSRFQTLDDRALNDTHFLFIISRSQFDFDMTPITAKRTFPAMGVWAFVMYTAYLRVHGGIFTTSTGILLRDELHRLLGQFAASSLLSLIPEGYRDDHPPIYGWVNWDHLPLILDGDLPRYAWLGQSLYEDVDAHEDLLGTTLRRNEWRKSLHTLVDSVFAMPAAQYDPLNTEDETGTSKRLSAWVQEPLERLVQAIAQNMARLEIQETAPEPTEDSPIVFDGNNLSFPRAEDAFVENISNAYPSLAEWQDYDPERYGKYMRAIYNEYGIEGLADPLAHAPPHTLVDGWLNLTPMTPEDIERLTHERDQDASRASTKPPRQETHQSRPKTPATNVQKAAAPRQQMDVDTPNTQSAAPSEPVVAAQSAAPSAEVPSTAASKAGGIRSDATLPLVTYSSDEQDGLPPTNPGDSRLPSATSSVLAIAGTPRQGPGVEHDFVPLPSIKPRVFRSRPSPPPNANTSGTPDNNSSASGDDTPSSPSSRDPDSPPKKKRRTGQAHSSKPAASHGRAPPLKKGPVPGVAKGKAGSSKDRGGSGSDAIPPPQEDQAGPMSEQMLGRPRPQAICDDGEDDGQVILLCRLYQVSSAPLAPRPSLQPKPSGFLSRGFSFLVLRGAVEVAACSVGKATLHNKQDHEDNASKMRNTLPLLSRPPQINSSFVHPADVTPANPVPTIRLISTTPSAAGSAGDASTSFASSSYASIAPFASSPLAPKNDSNGTRKRIVPKKSKLGLLGGSSKTKEKSNNDFSDVKKKSRLGLDGMKWGTLGEVTNLPAAPKETKQAPVDNNLLKVKGDENQKWWSIGRGRKDSKGKDKEQKPPARSKTPEPARPLEGRARFNSLDSGILLNSPASQPKKQGTVSSVKTLLDIPVVDNAPTDPKAGENAPVNGLLSPDAPPAGSIAVRAIRSMRSLARMASWVQLSNDKEGNAGPAAPAEGTLRSKTKDEKEKKTKEKEQSSKDKDTMKKKKKKEKEKTKEKESSKEKEKTIRYCGSSFEAGVLSAQGSPAPLKLEDGSHTLSRKKQSVLGLGLPSTLRLGTVRDVSGRPSSILSSGPSLRPPSTASGISTFSGRSLRSSSSSVASVRWDETNLQTAKEIQRKERRTRREKDKEAGKTTRESRRSSDSRRRTPISEIFPEAQMQAQGQERQREVSLSPSASIMERPIVRVEEATADGHSAPTDDEREQVSLSDSSAKPLTLLDIIPLRGPRTTRYSSRSWRRQPTCSLRTRTRGLYTTCTGALPPK</sequence>
<dbReference type="EMBL" id="JAPEVG010000798">
    <property type="protein sequence ID" value="KAJ8455264.1"/>
    <property type="molecule type" value="Genomic_DNA"/>
</dbReference>
<proteinExistence type="predicted"/>
<feature type="compositionally biased region" description="Low complexity" evidence="1">
    <location>
        <begin position="1853"/>
        <end position="1870"/>
    </location>
</feature>
<feature type="compositionally biased region" description="Acidic residues" evidence="1">
    <location>
        <begin position="500"/>
        <end position="515"/>
    </location>
</feature>
<evidence type="ECO:0000313" key="3">
    <source>
        <dbReference type="Proteomes" id="UP001215151"/>
    </source>
</evidence>
<feature type="compositionally biased region" description="Polar residues" evidence="1">
    <location>
        <begin position="1832"/>
        <end position="1852"/>
    </location>
</feature>
<evidence type="ECO:0000313" key="2">
    <source>
        <dbReference type="EMBL" id="KAJ8455264.1"/>
    </source>
</evidence>
<feature type="compositionally biased region" description="Polar residues" evidence="1">
    <location>
        <begin position="1249"/>
        <end position="1258"/>
    </location>
</feature>
<protein>
    <submittedName>
        <fullName evidence="2">Uncharacterized protein</fullName>
    </submittedName>
</protein>
<feature type="region of interest" description="Disordered" evidence="1">
    <location>
        <begin position="1583"/>
        <end position="1685"/>
    </location>
</feature>
<feature type="compositionally biased region" description="Low complexity" evidence="1">
    <location>
        <begin position="1144"/>
        <end position="1166"/>
    </location>
</feature>
<feature type="region of interest" description="Disordered" evidence="1">
    <location>
        <begin position="1494"/>
        <end position="1538"/>
    </location>
</feature>
<feature type="compositionally biased region" description="Polar residues" evidence="1">
    <location>
        <begin position="1636"/>
        <end position="1651"/>
    </location>
</feature>
<feature type="region of interest" description="Disordered" evidence="1">
    <location>
        <begin position="1235"/>
        <end position="1358"/>
    </location>
</feature>
<gene>
    <name evidence="2" type="ORF">ONZ51_g12547</name>
</gene>
<feature type="compositionally biased region" description="Basic residues" evidence="1">
    <location>
        <begin position="1507"/>
        <end position="1517"/>
    </location>
</feature>
<feature type="region of interest" description="Disordered" evidence="1">
    <location>
        <begin position="1096"/>
        <end position="1206"/>
    </location>
</feature>
<feature type="region of interest" description="Disordered" evidence="1">
    <location>
        <begin position="1"/>
        <end position="53"/>
    </location>
</feature>
<feature type="region of interest" description="Disordered" evidence="1">
    <location>
        <begin position="489"/>
        <end position="527"/>
    </location>
</feature>
<feature type="compositionally biased region" description="Basic and acidic residues" evidence="1">
    <location>
        <begin position="1882"/>
        <end position="1913"/>
    </location>
</feature>
<organism evidence="2 3">
    <name type="scientific">Trametes cubensis</name>
    <dbReference type="NCBI Taxonomy" id="1111947"/>
    <lineage>
        <taxon>Eukaryota</taxon>
        <taxon>Fungi</taxon>
        <taxon>Dikarya</taxon>
        <taxon>Basidiomycota</taxon>
        <taxon>Agaricomycotina</taxon>
        <taxon>Agaricomycetes</taxon>
        <taxon>Polyporales</taxon>
        <taxon>Polyporaceae</taxon>
        <taxon>Trametes</taxon>
    </lineage>
</organism>
<feature type="compositionally biased region" description="Low complexity" evidence="1">
    <location>
        <begin position="1300"/>
        <end position="1317"/>
    </location>
</feature>
<feature type="compositionally biased region" description="Low complexity" evidence="1">
    <location>
        <begin position="1259"/>
        <end position="1272"/>
    </location>
</feature>
<feature type="region of interest" description="Disordered" evidence="1">
    <location>
        <begin position="1708"/>
        <end position="1775"/>
    </location>
</feature>
<evidence type="ECO:0000256" key="1">
    <source>
        <dbReference type="SAM" id="MobiDB-lite"/>
    </source>
</evidence>
<feature type="compositionally biased region" description="Basic and acidic residues" evidence="1">
    <location>
        <begin position="1759"/>
        <end position="1775"/>
    </location>
</feature>
<comment type="caution">
    <text evidence="2">The sequence shown here is derived from an EMBL/GenBank/DDBJ whole genome shotgun (WGS) entry which is preliminary data.</text>
</comment>
<reference evidence="2" key="1">
    <citation type="submission" date="2022-11" db="EMBL/GenBank/DDBJ databases">
        <title>Genome Sequence of Cubamyces cubensis.</title>
        <authorList>
            <person name="Buettner E."/>
        </authorList>
    </citation>
    <scope>NUCLEOTIDE SEQUENCE</scope>
    <source>
        <strain evidence="2">MPL-01</strain>
    </source>
</reference>
<feature type="compositionally biased region" description="Basic and acidic residues" evidence="1">
    <location>
        <begin position="1526"/>
        <end position="1538"/>
    </location>
</feature>